<dbReference type="eggNOG" id="COG3383">
    <property type="taxonomic scope" value="Bacteria"/>
</dbReference>
<accession>A1R9Q0</accession>
<dbReference type="OrthoDB" id="7376058at2"/>
<dbReference type="Proteomes" id="UP000000637">
    <property type="component" value="Chromosome"/>
</dbReference>
<gene>
    <name evidence="1" type="ordered locus">AAur_3266</name>
</gene>
<reference evidence="1 2" key="1">
    <citation type="journal article" date="2006" name="PLoS Genet.">
        <title>Secrets of soil survival revealed by the genome sequence of Arthrobacter aurescens TC1.</title>
        <authorList>
            <person name="Mongodin E.F."/>
            <person name="Shapir N."/>
            <person name="Daugherty S.C."/>
            <person name="DeBoy R.T."/>
            <person name="Emerson J.B."/>
            <person name="Shvartzbeyn A."/>
            <person name="Radune D."/>
            <person name="Vamathevan J."/>
            <person name="Riggs F."/>
            <person name="Grinberg V."/>
            <person name="Khouri H."/>
            <person name="Wackett L.P."/>
            <person name="Nelson K.E."/>
            <person name="Sadowsky M.J."/>
        </authorList>
    </citation>
    <scope>NUCLEOTIDE SEQUENCE [LARGE SCALE GENOMIC DNA]</scope>
    <source>
        <strain evidence="1 2">TC1</strain>
    </source>
</reference>
<dbReference type="AlphaFoldDB" id="A1R9Q0"/>
<dbReference type="HOGENOM" id="CLU_147171_0_0_11"/>
<dbReference type="EMBL" id="CP000474">
    <property type="protein sequence ID" value="ABM07348.1"/>
    <property type="molecule type" value="Genomic_DNA"/>
</dbReference>
<keyword evidence="2" id="KW-1185">Reference proteome</keyword>
<proteinExistence type="predicted"/>
<evidence type="ECO:0008006" key="3">
    <source>
        <dbReference type="Google" id="ProtNLM"/>
    </source>
</evidence>
<organism evidence="1 2">
    <name type="scientific">Paenarthrobacter aurescens (strain TC1)</name>
    <dbReference type="NCBI Taxonomy" id="290340"/>
    <lineage>
        <taxon>Bacteria</taxon>
        <taxon>Bacillati</taxon>
        <taxon>Actinomycetota</taxon>
        <taxon>Actinomycetes</taxon>
        <taxon>Micrococcales</taxon>
        <taxon>Micrococcaceae</taxon>
        <taxon>Paenarthrobacter</taxon>
    </lineage>
</organism>
<evidence type="ECO:0000313" key="2">
    <source>
        <dbReference type="Proteomes" id="UP000000637"/>
    </source>
</evidence>
<evidence type="ECO:0000313" key="1">
    <source>
        <dbReference type="EMBL" id="ABM07348.1"/>
    </source>
</evidence>
<name>A1R9Q0_PAEAT</name>
<protein>
    <recommendedName>
        <fullName evidence="3">Molybdopterin oxidoreductase</fullName>
    </recommendedName>
</protein>
<dbReference type="STRING" id="290340.AAur_3266"/>
<sequence>MIVTPCPASGNVASSVLKHGRSTMEGSRPKGTSVIAKNLFLQGIYPFEGIGMEKPVPLHSELAHFVPDGVVNQTLYFRGGNSSPEIITVVLMRDGVPMRYFPIGAKSDVHVPLRVVEDIDGGSMIELFIVAPAGVRGSVVVDLGMVEH</sequence>
<dbReference type="KEGG" id="aau:AAur_3266"/>